<dbReference type="EMBL" id="BSSQ01000005">
    <property type="protein sequence ID" value="GLX66981.1"/>
    <property type="molecule type" value="Genomic_DNA"/>
</dbReference>
<name>A0ABQ6GBL2_9BACL</name>
<gene>
    <name evidence="1" type="ORF">MU1_13250</name>
</gene>
<sequence>MLLSVSESNLQRAVPHLTGTALSAACHLDTENNYQYDVWEIATIIKVTESGKGYETTNVDGIGLPRGDIQLYI</sequence>
<evidence type="ECO:0000313" key="1">
    <source>
        <dbReference type="EMBL" id="GLX66981.1"/>
    </source>
</evidence>
<proteinExistence type="predicted"/>
<comment type="caution">
    <text evidence="1">The sequence shown here is derived from an EMBL/GenBank/DDBJ whole genome shotgun (WGS) entry which is preliminary data.</text>
</comment>
<organism evidence="1 2">
    <name type="scientific">Paenibacillus glycanilyticus</name>
    <dbReference type="NCBI Taxonomy" id="126569"/>
    <lineage>
        <taxon>Bacteria</taxon>
        <taxon>Bacillati</taxon>
        <taxon>Bacillota</taxon>
        <taxon>Bacilli</taxon>
        <taxon>Bacillales</taxon>
        <taxon>Paenibacillaceae</taxon>
        <taxon>Paenibacillus</taxon>
    </lineage>
</organism>
<accession>A0ABQ6GBL2</accession>
<evidence type="ECO:0000313" key="2">
    <source>
        <dbReference type="Proteomes" id="UP001157114"/>
    </source>
</evidence>
<keyword evidence="2" id="KW-1185">Reference proteome</keyword>
<protein>
    <submittedName>
        <fullName evidence="1">Uncharacterized protein</fullName>
    </submittedName>
</protein>
<reference evidence="1 2" key="1">
    <citation type="submission" date="2023-03" db="EMBL/GenBank/DDBJ databases">
        <title>Draft genome sequence of the bacteria which degrade cell wall of Tricholomamatutake.</title>
        <authorList>
            <person name="Konishi Y."/>
            <person name="Fukuta Y."/>
            <person name="Shirasaka N."/>
        </authorList>
    </citation>
    <scope>NUCLEOTIDE SEQUENCE [LARGE SCALE GENOMIC DNA]</scope>
    <source>
        <strain evidence="2">mu1</strain>
    </source>
</reference>
<dbReference type="Proteomes" id="UP001157114">
    <property type="component" value="Unassembled WGS sequence"/>
</dbReference>